<feature type="compositionally biased region" description="Polar residues" evidence="2">
    <location>
        <begin position="14"/>
        <end position="23"/>
    </location>
</feature>
<accession>A0A0C2MWV0</accession>
<evidence type="ECO:0000256" key="2">
    <source>
        <dbReference type="SAM" id="MobiDB-lite"/>
    </source>
</evidence>
<name>A0A0C2MWV0_THEKT</name>
<dbReference type="Pfam" id="PF00096">
    <property type="entry name" value="zf-C2H2"/>
    <property type="match status" value="1"/>
</dbReference>
<keyword evidence="1" id="KW-0862">Zinc</keyword>
<dbReference type="AlphaFoldDB" id="A0A0C2MWV0"/>
<dbReference type="EMBL" id="JWZT01002772">
    <property type="protein sequence ID" value="KII68605.1"/>
    <property type="molecule type" value="Genomic_DNA"/>
</dbReference>
<evidence type="ECO:0000313" key="4">
    <source>
        <dbReference type="EMBL" id="KII68605.1"/>
    </source>
</evidence>
<dbReference type="OrthoDB" id="40579at2759"/>
<evidence type="ECO:0000256" key="1">
    <source>
        <dbReference type="PROSITE-ProRule" id="PRU00042"/>
    </source>
</evidence>
<gene>
    <name evidence="4" type="ORF">RF11_16294</name>
</gene>
<keyword evidence="1" id="KW-0863">Zinc-finger</keyword>
<dbReference type="GO" id="GO:0008270">
    <property type="term" value="F:zinc ion binding"/>
    <property type="evidence" value="ECO:0007669"/>
    <property type="project" value="UniProtKB-KW"/>
</dbReference>
<feature type="region of interest" description="Disordered" evidence="2">
    <location>
        <begin position="1"/>
        <end position="23"/>
    </location>
</feature>
<dbReference type="PROSITE" id="PS50157">
    <property type="entry name" value="ZINC_FINGER_C2H2_2"/>
    <property type="match status" value="1"/>
</dbReference>
<dbReference type="InterPro" id="IPR036236">
    <property type="entry name" value="Znf_C2H2_sf"/>
</dbReference>
<reference evidence="4 5" key="1">
    <citation type="journal article" date="2014" name="Genome Biol. Evol.">
        <title>The genome of the myxosporean Thelohanellus kitauei shows adaptations to nutrient acquisition within its fish host.</title>
        <authorList>
            <person name="Yang Y."/>
            <person name="Xiong J."/>
            <person name="Zhou Z."/>
            <person name="Huo F."/>
            <person name="Miao W."/>
            <person name="Ran C."/>
            <person name="Liu Y."/>
            <person name="Zhang J."/>
            <person name="Feng J."/>
            <person name="Wang M."/>
            <person name="Wang M."/>
            <person name="Wang L."/>
            <person name="Yao B."/>
        </authorList>
    </citation>
    <scope>NUCLEOTIDE SEQUENCE [LARGE SCALE GENOMIC DNA]</scope>
    <source>
        <strain evidence="4">Wuqing</strain>
    </source>
</reference>
<protein>
    <submittedName>
        <fullName evidence="4">PR domain zinc finger protein 14</fullName>
    </submittedName>
</protein>
<keyword evidence="1" id="KW-0479">Metal-binding</keyword>
<organism evidence="4 5">
    <name type="scientific">Thelohanellus kitauei</name>
    <name type="common">Myxosporean</name>
    <dbReference type="NCBI Taxonomy" id="669202"/>
    <lineage>
        <taxon>Eukaryota</taxon>
        <taxon>Metazoa</taxon>
        <taxon>Cnidaria</taxon>
        <taxon>Myxozoa</taxon>
        <taxon>Myxosporea</taxon>
        <taxon>Bivalvulida</taxon>
        <taxon>Platysporina</taxon>
        <taxon>Myxobolidae</taxon>
        <taxon>Thelohanellus</taxon>
    </lineage>
</organism>
<dbReference type="SUPFAM" id="SSF57667">
    <property type="entry name" value="beta-beta-alpha zinc fingers"/>
    <property type="match status" value="1"/>
</dbReference>
<proteinExistence type="predicted"/>
<dbReference type="Gene3D" id="3.30.160.60">
    <property type="entry name" value="Classic Zinc Finger"/>
    <property type="match status" value="1"/>
</dbReference>
<dbReference type="InterPro" id="IPR013087">
    <property type="entry name" value="Znf_C2H2_type"/>
</dbReference>
<comment type="caution">
    <text evidence="4">The sequence shown here is derived from an EMBL/GenBank/DDBJ whole genome shotgun (WGS) entry which is preliminary data.</text>
</comment>
<feature type="domain" description="C2H2-type" evidence="3">
    <location>
        <begin position="58"/>
        <end position="83"/>
    </location>
</feature>
<sequence>MESCRNSGIAYHPTPQNDQPVSDSNECSIYGSKCSCLSYLSPHMTFKPCVVVHPSRMFKCKVCERRFENLEGLRAHIKQVNFGIMLYSCELCNDAFSQSSSIPRRS</sequence>
<evidence type="ECO:0000259" key="3">
    <source>
        <dbReference type="PROSITE" id="PS50157"/>
    </source>
</evidence>
<dbReference type="Proteomes" id="UP000031668">
    <property type="component" value="Unassembled WGS sequence"/>
</dbReference>
<keyword evidence="5" id="KW-1185">Reference proteome</keyword>
<evidence type="ECO:0000313" key="5">
    <source>
        <dbReference type="Proteomes" id="UP000031668"/>
    </source>
</evidence>